<dbReference type="GO" id="GO:0009055">
    <property type="term" value="F:electron transfer activity"/>
    <property type="evidence" value="ECO:0007669"/>
    <property type="project" value="InterPro"/>
</dbReference>
<accession>A0A847SMA9</accession>
<comment type="similarity">
    <text evidence="2">Belongs to the bacterial PQQ dehydrogenase family.</text>
</comment>
<dbReference type="Pfam" id="PF01011">
    <property type="entry name" value="PQQ"/>
    <property type="match status" value="2"/>
</dbReference>
<gene>
    <name evidence="10" type="ORF">HGH91_19940</name>
</gene>
<keyword evidence="3 8" id="KW-0349">Heme</keyword>
<proteinExistence type="inferred from homology"/>
<keyword evidence="6" id="KW-0560">Oxidoreductase</keyword>
<evidence type="ECO:0000313" key="11">
    <source>
        <dbReference type="Proteomes" id="UP000552864"/>
    </source>
</evidence>
<dbReference type="GO" id="GO:0008876">
    <property type="term" value="F:quinoprotein glucose dehydrogenase activity"/>
    <property type="evidence" value="ECO:0007669"/>
    <property type="project" value="TreeGrafter"/>
</dbReference>
<evidence type="ECO:0000259" key="9">
    <source>
        <dbReference type="PROSITE" id="PS51007"/>
    </source>
</evidence>
<evidence type="ECO:0000256" key="1">
    <source>
        <dbReference type="ARBA" id="ARBA00001931"/>
    </source>
</evidence>
<dbReference type="GO" id="GO:0020037">
    <property type="term" value="F:heme binding"/>
    <property type="evidence" value="ECO:0007669"/>
    <property type="project" value="InterPro"/>
</dbReference>
<dbReference type="SUPFAM" id="SSF50998">
    <property type="entry name" value="Quinoprotein alcohol dehydrogenase-like"/>
    <property type="match status" value="1"/>
</dbReference>
<dbReference type="PANTHER" id="PTHR32303:SF4">
    <property type="entry name" value="QUINOPROTEIN GLUCOSE DEHYDROGENASE"/>
    <property type="match status" value="1"/>
</dbReference>
<dbReference type="InterPro" id="IPR011047">
    <property type="entry name" value="Quinoprotein_ADH-like_sf"/>
</dbReference>
<dbReference type="Gene3D" id="1.10.760.10">
    <property type="entry name" value="Cytochrome c-like domain"/>
    <property type="match status" value="1"/>
</dbReference>
<keyword evidence="5" id="KW-0732">Signal</keyword>
<evidence type="ECO:0000256" key="6">
    <source>
        <dbReference type="ARBA" id="ARBA00023002"/>
    </source>
</evidence>
<dbReference type="InterPro" id="IPR018391">
    <property type="entry name" value="PQQ_b-propeller_rpt"/>
</dbReference>
<keyword evidence="7 8" id="KW-0408">Iron</keyword>
<dbReference type="PROSITE" id="PS51007">
    <property type="entry name" value="CYTC"/>
    <property type="match status" value="1"/>
</dbReference>
<evidence type="ECO:0000256" key="7">
    <source>
        <dbReference type="ARBA" id="ARBA00023004"/>
    </source>
</evidence>
<dbReference type="GO" id="GO:0016020">
    <property type="term" value="C:membrane"/>
    <property type="evidence" value="ECO:0007669"/>
    <property type="project" value="InterPro"/>
</dbReference>
<dbReference type="PROSITE" id="PS51257">
    <property type="entry name" value="PROKAR_LIPOPROTEIN"/>
    <property type="match status" value="1"/>
</dbReference>
<dbReference type="GO" id="GO:0048038">
    <property type="term" value="F:quinone binding"/>
    <property type="evidence" value="ECO:0007669"/>
    <property type="project" value="InterPro"/>
</dbReference>
<dbReference type="Pfam" id="PF00034">
    <property type="entry name" value="Cytochrom_C"/>
    <property type="match status" value="1"/>
</dbReference>
<dbReference type="Gene3D" id="2.140.10.10">
    <property type="entry name" value="Quinoprotein alcohol dehydrogenase-like superfamily"/>
    <property type="match status" value="2"/>
</dbReference>
<sequence>MRSTLFQWLLLSTLWAACTPQDKSHRTWQVYGGSKENIHYSALTALDTNNVSQLKVAWAYHTGDAKEMTQMQVNPVVVGDRLYGVSAGLKLFAVDAATGKEIWVFDPHTRPSNTCRGVAFYDNGSSDQRLFYTVGARLYCINAATGRPITTFADSGFVDLHRDMGWNMDGMYITSTTPGTIYKDLIIIGTRVSEEAGGAPGYIRAYDVHSGQRKWIFHTIPQPGEPGYESWQDTAAWRHTGGANAWAGFSLDEQNGVVYAPIGSASYDFYGGKRKGNNLFANCVLALDAATGKRIWHFQTVHHDVWDRDLPTAPMLLTVKKEGKPIDAVVQVTKTGFIFLLDKKTGLPLHPVTEMPVPGDTALPGELLSPTQPVPTFFAPFVRQSLAEQDLNRLVSDTSYADIRARLASYKKGHLFMPPSRQGTVIFPGFDGGSEWGGPAADPATGILYVNANEMPWVLTMVDADARPAVAKETQLQAGKRLYTTHCMVCHGPERKGGGNFPSLLDIHQRYDEKGFAQLVDAGRRMMPAFKQLDSSEKHALATFILDLKTQQQSTFVAMRKTLDPYVDLPYRATGYNKFLTKEGYPAVSPPWGTLSAIDLNTGKLLWKDTLGDYPELKARGIHSGTENYGGPVVTAGGLLFIAATADSKFRAFNKRTGQLLWETTLPACGFATPAVYEVKGKQYVVISCGGGKLGKPSGDTYLAFSL</sequence>
<dbReference type="EMBL" id="JABAHZ010000004">
    <property type="protein sequence ID" value="NLR80913.1"/>
    <property type="molecule type" value="Genomic_DNA"/>
</dbReference>
<evidence type="ECO:0000256" key="4">
    <source>
        <dbReference type="ARBA" id="ARBA00022723"/>
    </source>
</evidence>
<feature type="domain" description="Cytochrome c" evidence="9">
    <location>
        <begin position="474"/>
        <end position="549"/>
    </location>
</feature>
<dbReference type="InterPro" id="IPR036909">
    <property type="entry name" value="Cyt_c-like_dom_sf"/>
</dbReference>
<evidence type="ECO:0000256" key="8">
    <source>
        <dbReference type="PROSITE-ProRule" id="PRU00433"/>
    </source>
</evidence>
<organism evidence="10 11">
    <name type="scientific">Chitinophaga eiseniae</name>
    <dbReference type="NCBI Taxonomy" id="634771"/>
    <lineage>
        <taxon>Bacteria</taxon>
        <taxon>Pseudomonadati</taxon>
        <taxon>Bacteroidota</taxon>
        <taxon>Chitinophagia</taxon>
        <taxon>Chitinophagales</taxon>
        <taxon>Chitinophagaceae</taxon>
        <taxon>Chitinophaga</taxon>
    </lineage>
</organism>
<protein>
    <submittedName>
        <fullName evidence="10">PQQ-binding-like beta-propeller repeat protein</fullName>
    </submittedName>
</protein>
<comment type="cofactor">
    <cofactor evidence="1">
        <name>pyrroloquinoline quinone</name>
        <dbReference type="ChEBI" id="CHEBI:58442"/>
    </cofactor>
</comment>
<dbReference type="GO" id="GO:0046872">
    <property type="term" value="F:metal ion binding"/>
    <property type="evidence" value="ECO:0007669"/>
    <property type="project" value="UniProtKB-KW"/>
</dbReference>
<comment type="caution">
    <text evidence="10">The sequence shown here is derived from an EMBL/GenBank/DDBJ whole genome shotgun (WGS) entry which is preliminary data.</text>
</comment>
<dbReference type="AlphaFoldDB" id="A0A847SMA9"/>
<keyword evidence="4 8" id="KW-0479">Metal-binding</keyword>
<evidence type="ECO:0000256" key="3">
    <source>
        <dbReference type="ARBA" id="ARBA00022617"/>
    </source>
</evidence>
<dbReference type="SMART" id="SM00564">
    <property type="entry name" value="PQQ"/>
    <property type="match status" value="5"/>
</dbReference>
<dbReference type="RefSeq" id="WP_168740545.1">
    <property type="nucleotide sequence ID" value="NZ_JABAHZ010000004.1"/>
</dbReference>
<evidence type="ECO:0000256" key="5">
    <source>
        <dbReference type="ARBA" id="ARBA00022729"/>
    </source>
</evidence>
<dbReference type="Proteomes" id="UP000552864">
    <property type="component" value="Unassembled WGS sequence"/>
</dbReference>
<dbReference type="CDD" id="cd10280">
    <property type="entry name" value="PQQ_mGDH"/>
    <property type="match status" value="1"/>
</dbReference>
<name>A0A847SMA9_9BACT</name>
<dbReference type="PANTHER" id="PTHR32303">
    <property type="entry name" value="QUINOPROTEIN ALCOHOL DEHYDROGENASE (CYTOCHROME C)"/>
    <property type="match status" value="1"/>
</dbReference>
<evidence type="ECO:0000256" key="2">
    <source>
        <dbReference type="ARBA" id="ARBA00008156"/>
    </source>
</evidence>
<evidence type="ECO:0000313" key="10">
    <source>
        <dbReference type="EMBL" id="NLR80913.1"/>
    </source>
</evidence>
<dbReference type="InterPro" id="IPR017511">
    <property type="entry name" value="PQQ_mDH"/>
</dbReference>
<keyword evidence="11" id="KW-1185">Reference proteome</keyword>
<dbReference type="InterPro" id="IPR009056">
    <property type="entry name" value="Cyt_c-like_dom"/>
</dbReference>
<dbReference type="InterPro" id="IPR002372">
    <property type="entry name" value="PQQ_rpt_dom"/>
</dbReference>
<reference evidence="10 11" key="1">
    <citation type="submission" date="2020-04" db="EMBL/GenBank/DDBJ databases">
        <authorList>
            <person name="Yin C."/>
        </authorList>
    </citation>
    <scope>NUCLEOTIDE SEQUENCE [LARGE SCALE GENOMIC DNA]</scope>
    <source>
        <strain evidence="10 11">Ak56</strain>
    </source>
</reference>
<dbReference type="SUPFAM" id="SSF46626">
    <property type="entry name" value="Cytochrome c"/>
    <property type="match status" value="1"/>
</dbReference>